<evidence type="ECO:0000313" key="2">
    <source>
        <dbReference type="EMBL" id="MBE0457724.1"/>
    </source>
</evidence>
<dbReference type="RefSeq" id="WP_192541613.1">
    <property type="nucleotide sequence ID" value="NZ_RRZA01000025.1"/>
</dbReference>
<proteinExistence type="predicted"/>
<evidence type="ECO:0008006" key="4">
    <source>
        <dbReference type="Google" id="ProtNLM"/>
    </source>
</evidence>
<comment type="caution">
    <text evidence="2">The sequence shown here is derived from an EMBL/GenBank/DDBJ whole genome shotgun (WGS) entry which is preliminary data.</text>
</comment>
<keyword evidence="1" id="KW-0732">Signal</keyword>
<evidence type="ECO:0000313" key="3">
    <source>
        <dbReference type="Proteomes" id="UP000707245"/>
    </source>
</evidence>
<dbReference type="PROSITE" id="PS51257">
    <property type="entry name" value="PROKAR_LIPOPROTEIN"/>
    <property type="match status" value="1"/>
</dbReference>
<organism evidence="2 3">
    <name type="scientific">Pseudoalteromonas prydzensis</name>
    <dbReference type="NCBI Taxonomy" id="182141"/>
    <lineage>
        <taxon>Bacteria</taxon>
        <taxon>Pseudomonadati</taxon>
        <taxon>Pseudomonadota</taxon>
        <taxon>Gammaproteobacteria</taxon>
        <taxon>Alteromonadales</taxon>
        <taxon>Pseudoalteromonadaceae</taxon>
        <taxon>Pseudoalteromonas</taxon>
    </lineage>
</organism>
<feature type="signal peptide" evidence="1">
    <location>
        <begin position="1"/>
        <end position="19"/>
    </location>
</feature>
<dbReference type="Proteomes" id="UP000707245">
    <property type="component" value="Unassembled WGS sequence"/>
</dbReference>
<dbReference type="EMBL" id="RRZA01000025">
    <property type="protein sequence ID" value="MBE0457724.1"/>
    <property type="molecule type" value="Genomic_DNA"/>
</dbReference>
<gene>
    <name evidence="2" type="ORF">EI167_09715</name>
</gene>
<accession>A0ABR9FLQ0</accession>
<name>A0ABR9FLQ0_9GAMM</name>
<feature type="chain" id="PRO_5045243520" description="DUF885 domain-containing protein" evidence="1">
    <location>
        <begin position="20"/>
        <end position="352"/>
    </location>
</feature>
<protein>
    <recommendedName>
        <fullName evidence="4">DUF885 domain-containing protein</fullName>
    </recommendedName>
</protein>
<evidence type="ECO:0000256" key="1">
    <source>
        <dbReference type="SAM" id="SignalP"/>
    </source>
</evidence>
<sequence>MLKNLIWVCLSAFFLSACSDGNKQYQSKEQAEQALYSLNQFLRPTSNVISTGISESQWPFSDAYLKERHTIYQAMQSLELSASDKQLLDYLVIAERFPQRYFSWPVYIPVLENMLEYNQHQDIAAGIASWISFTQQQLVAAKESKLRLNSIELDALQTQVSKSLSRKDLPVVIKHTLTDFNAFLASYTPRGSAGLHGLSNGGPWYQSKLNYFSGATQAPINWLVAVQSQLKGSKQQAYPLNLATDHQHSVLEQRFSLSKSQTTGFDWAQNYQNLRDSAQQAATGLSDAERIFWLAMMETDLGIHYHAWTVQQAKVNLLKRLKMTPQQADYLVADIIFYPAYSFSFAALVTAL</sequence>
<keyword evidence="3" id="KW-1185">Reference proteome</keyword>
<reference evidence="2 3" key="1">
    <citation type="submission" date="2020-07" db="EMBL/GenBank/DDBJ databases">
        <title>Halophilic bacteria isolated from french cheeses.</title>
        <authorList>
            <person name="Kothe C.I."/>
            <person name="Farah-Kraiem B."/>
            <person name="Renault P."/>
            <person name="Dridi B."/>
        </authorList>
    </citation>
    <scope>NUCLEOTIDE SEQUENCE [LARGE SCALE GENOMIC DNA]</scope>
    <source>
        <strain evidence="2 3">FME14</strain>
    </source>
</reference>